<keyword evidence="1" id="KW-0472">Membrane</keyword>
<dbReference type="Gene3D" id="3.40.30.10">
    <property type="entry name" value="Glutaredoxin"/>
    <property type="match status" value="2"/>
</dbReference>
<dbReference type="GO" id="GO:0005788">
    <property type="term" value="C:endoplasmic reticulum lumen"/>
    <property type="evidence" value="ECO:0007669"/>
    <property type="project" value="TreeGrafter"/>
</dbReference>
<dbReference type="Pfam" id="PF00085">
    <property type="entry name" value="Thioredoxin"/>
    <property type="match status" value="1"/>
</dbReference>
<dbReference type="RefSeq" id="XP_051606579.1">
    <property type="nucleotide sequence ID" value="XM_051754458.1"/>
</dbReference>
<dbReference type="CDD" id="cd03002">
    <property type="entry name" value="PDI_a_MPD1_like"/>
    <property type="match status" value="1"/>
</dbReference>
<dbReference type="Proteomes" id="UP001204833">
    <property type="component" value="Unassembled WGS sequence"/>
</dbReference>
<keyword evidence="1" id="KW-0812">Transmembrane</keyword>
<dbReference type="EMBL" id="JAIHNG010000165">
    <property type="protein sequence ID" value="KAI5949069.1"/>
    <property type="molecule type" value="Genomic_DNA"/>
</dbReference>
<feature type="transmembrane region" description="Helical" evidence="1">
    <location>
        <begin position="58"/>
        <end position="77"/>
    </location>
</feature>
<feature type="domain" description="Thioredoxin" evidence="2">
    <location>
        <begin position="70"/>
        <end position="214"/>
    </location>
</feature>
<dbReference type="GO" id="GO:0034976">
    <property type="term" value="P:response to endoplasmic reticulum stress"/>
    <property type="evidence" value="ECO:0007669"/>
    <property type="project" value="TreeGrafter"/>
</dbReference>
<evidence type="ECO:0000256" key="1">
    <source>
        <dbReference type="SAM" id="Phobius"/>
    </source>
</evidence>
<dbReference type="SUPFAM" id="SSF52833">
    <property type="entry name" value="Thioredoxin-like"/>
    <property type="match status" value="1"/>
</dbReference>
<organism evidence="3 4">
    <name type="scientific">Candida theae</name>
    <dbReference type="NCBI Taxonomy" id="1198502"/>
    <lineage>
        <taxon>Eukaryota</taxon>
        <taxon>Fungi</taxon>
        <taxon>Dikarya</taxon>
        <taxon>Ascomycota</taxon>
        <taxon>Saccharomycotina</taxon>
        <taxon>Pichiomycetes</taxon>
        <taxon>Debaryomycetaceae</taxon>
        <taxon>Candida/Lodderomyces clade</taxon>
        <taxon>Candida</taxon>
    </lineage>
</organism>
<sequence>MSNRVAAYNEAVQAFQAGTPVVNSAITTTTTVFTLFLLLLSFGSLSFTLLGDIKKKSLLSYLISAIVASLSVGFISARAQADEYANDPNIFELTSSNFDKVIHGSNYTSIVKFYAPWCGYCQQLKPVWKKLGKAIGGGSKLSVNVAAVNCDKDYNKPLCAQYQISGFPTVMVFRPPKYDKSKAVGGRKSRHASEAYSGPRTVKAMSQFLSSRLKNYVKKLHNLDKDLVNWVNNDTDKAKVLLIAKSNSISPLLKSLAIDFITKVDFAMYGKYNDQPKTIEIDGKSVDVPKTEFSTLLYLDRDSGKLLPYDATEKLDDKTKISKWVKAVTQVDPVEGPLSNRGKRLLKYKSKKKVEHDEL</sequence>
<dbReference type="PANTHER" id="PTHR45815">
    <property type="entry name" value="PROTEIN DISULFIDE-ISOMERASE A6"/>
    <property type="match status" value="1"/>
</dbReference>
<evidence type="ECO:0000313" key="4">
    <source>
        <dbReference type="Proteomes" id="UP001204833"/>
    </source>
</evidence>
<dbReference type="GO" id="GO:0015035">
    <property type="term" value="F:protein-disulfide reductase activity"/>
    <property type="evidence" value="ECO:0007669"/>
    <property type="project" value="TreeGrafter"/>
</dbReference>
<dbReference type="PANTHER" id="PTHR45815:SF3">
    <property type="entry name" value="PROTEIN DISULFIDE-ISOMERASE A6"/>
    <property type="match status" value="1"/>
</dbReference>
<dbReference type="PROSITE" id="PS00194">
    <property type="entry name" value="THIOREDOXIN_1"/>
    <property type="match status" value="1"/>
</dbReference>
<evidence type="ECO:0000313" key="3">
    <source>
        <dbReference type="EMBL" id="KAI5949069.1"/>
    </source>
</evidence>
<dbReference type="PRINTS" id="PR00421">
    <property type="entry name" value="THIOREDOXIN"/>
</dbReference>
<keyword evidence="4" id="KW-1185">Reference proteome</keyword>
<comment type="caution">
    <text evidence="3">The sequence shown here is derived from an EMBL/GenBank/DDBJ whole genome shotgun (WGS) entry which is preliminary data.</text>
</comment>
<name>A0AAD5BB61_9ASCO</name>
<dbReference type="InterPro" id="IPR017937">
    <property type="entry name" value="Thioredoxin_CS"/>
</dbReference>
<reference evidence="3 4" key="1">
    <citation type="journal article" date="2022" name="DNA Res.">
        <title>Genome analysis of five recently described species of the CUG-Ser clade uncovers Candida theae as a new hybrid lineage with pathogenic potential in the Candida parapsilosis species complex.</title>
        <authorList>
            <person name="Mixao V."/>
            <person name="Del Olmo V."/>
            <person name="Hegedusova E."/>
            <person name="Saus E."/>
            <person name="Pryszcz L."/>
            <person name="Cillingova A."/>
            <person name="Nosek J."/>
            <person name="Gabaldon T."/>
        </authorList>
    </citation>
    <scope>NUCLEOTIDE SEQUENCE [LARGE SCALE GENOMIC DNA]</scope>
    <source>
        <strain evidence="3 4">CBS 12239</strain>
    </source>
</reference>
<evidence type="ECO:0000259" key="2">
    <source>
        <dbReference type="PROSITE" id="PS51352"/>
    </source>
</evidence>
<dbReference type="InterPro" id="IPR013766">
    <property type="entry name" value="Thioredoxin_domain"/>
</dbReference>
<dbReference type="AlphaFoldDB" id="A0AAD5BB61"/>
<feature type="transmembrane region" description="Helical" evidence="1">
    <location>
        <begin position="32"/>
        <end position="51"/>
    </location>
</feature>
<protein>
    <recommendedName>
        <fullName evidence="2">Thioredoxin domain-containing protein</fullName>
    </recommendedName>
</protein>
<accession>A0AAD5BB61</accession>
<gene>
    <name evidence="3" type="ORF">KGF57_004899</name>
</gene>
<keyword evidence="1" id="KW-1133">Transmembrane helix</keyword>
<dbReference type="PROSITE" id="PS51352">
    <property type="entry name" value="THIOREDOXIN_2"/>
    <property type="match status" value="1"/>
</dbReference>
<dbReference type="GeneID" id="76152943"/>
<dbReference type="InterPro" id="IPR036249">
    <property type="entry name" value="Thioredoxin-like_sf"/>
</dbReference>
<proteinExistence type="predicted"/>